<evidence type="ECO:0000256" key="3">
    <source>
        <dbReference type="ARBA" id="ARBA00022692"/>
    </source>
</evidence>
<feature type="transmembrane region" description="Helical" evidence="7">
    <location>
        <begin position="21"/>
        <end position="46"/>
    </location>
</feature>
<evidence type="ECO:0000259" key="8">
    <source>
        <dbReference type="Pfam" id="PF02687"/>
    </source>
</evidence>
<dbReference type="InterPro" id="IPR050250">
    <property type="entry name" value="Macrolide_Exporter_MacB"/>
</dbReference>
<evidence type="ECO:0000259" key="9">
    <source>
        <dbReference type="Pfam" id="PF12704"/>
    </source>
</evidence>
<evidence type="ECO:0000256" key="7">
    <source>
        <dbReference type="SAM" id="Phobius"/>
    </source>
</evidence>
<dbReference type="Pfam" id="PF12704">
    <property type="entry name" value="MacB_PCD"/>
    <property type="match status" value="1"/>
</dbReference>
<evidence type="ECO:0000313" key="11">
    <source>
        <dbReference type="Proteomes" id="UP000233782"/>
    </source>
</evidence>
<accession>A0A2N3UCH0</accession>
<evidence type="ECO:0000256" key="2">
    <source>
        <dbReference type="ARBA" id="ARBA00022475"/>
    </source>
</evidence>
<evidence type="ECO:0000256" key="1">
    <source>
        <dbReference type="ARBA" id="ARBA00004651"/>
    </source>
</evidence>
<dbReference type="OrthoDB" id="9770036at2"/>
<dbReference type="EMBL" id="PJMU01000002">
    <property type="protein sequence ID" value="PKV67035.1"/>
    <property type="molecule type" value="Genomic_DNA"/>
</dbReference>
<protein>
    <submittedName>
        <fullName evidence="10">Putative ABC transport system permease protein</fullName>
    </submittedName>
</protein>
<dbReference type="PANTHER" id="PTHR30572:SF4">
    <property type="entry name" value="ABC TRANSPORTER PERMEASE YTRF"/>
    <property type="match status" value="1"/>
</dbReference>
<evidence type="ECO:0000313" key="10">
    <source>
        <dbReference type="EMBL" id="PKV67035.1"/>
    </source>
</evidence>
<dbReference type="Pfam" id="PF02687">
    <property type="entry name" value="FtsX"/>
    <property type="match status" value="1"/>
</dbReference>
<comment type="subcellular location">
    <subcellularLocation>
        <location evidence="1">Cell membrane</location>
        <topology evidence="1">Multi-pass membrane protein</topology>
    </subcellularLocation>
</comment>
<reference evidence="10 11" key="1">
    <citation type="submission" date="2017-12" db="EMBL/GenBank/DDBJ databases">
        <title>Genomic Encyclopedia of Type Strains, Phase III (KMG-III): the genomes of soil and plant-associated and newly described type strains.</title>
        <authorList>
            <person name="Whitman W."/>
        </authorList>
    </citation>
    <scope>NUCLEOTIDE SEQUENCE [LARGE SCALE GENOMIC DNA]</scope>
    <source>
        <strain evidence="10 11">LP43</strain>
    </source>
</reference>
<name>A0A2N3UCH0_9BACT</name>
<feature type="domain" description="ABC3 transporter permease C-terminal" evidence="8">
    <location>
        <begin position="297"/>
        <end position="408"/>
    </location>
</feature>
<feature type="transmembrane region" description="Helical" evidence="7">
    <location>
        <begin position="293"/>
        <end position="315"/>
    </location>
</feature>
<evidence type="ECO:0000256" key="5">
    <source>
        <dbReference type="ARBA" id="ARBA00023136"/>
    </source>
</evidence>
<dbReference type="AlphaFoldDB" id="A0A2N3UCH0"/>
<dbReference type="PANTHER" id="PTHR30572">
    <property type="entry name" value="MEMBRANE COMPONENT OF TRANSPORTER-RELATED"/>
    <property type="match status" value="1"/>
</dbReference>
<gene>
    <name evidence="10" type="ORF">BD749_2174</name>
</gene>
<feature type="domain" description="MacB-like periplasmic core" evidence="9">
    <location>
        <begin position="25"/>
        <end position="243"/>
    </location>
</feature>
<keyword evidence="11" id="KW-1185">Reference proteome</keyword>
<comment type="similarity">
    <text evidence="6">Belongs to the ABC-4 integral membrane protein family.</text>
</comment>
<dbReference type="InterPro" id="IPR003838">
    <property type="entry name" value="ABC3_permease_C"/>
</dbReference>
<comment type="caution">
    <text evidence="10">The sequence shown here is derived from an EMBL/GenBank/DDBJ whole genome shotgun (WGS) entry which is preliminary data.</text>
</comment>
<organism evidence="10 11">
    <name type="scientific">Pontibacter ramchanderi</name>
    <dbReference type="NCBI Taxonomy" id="1179743"/>
    <lineage>
        <taxon>Bacteria</taxon>
        <taxon>Pseudomonadati</taxon>
        <taxon>Bacteroidota</taxon>
        <taxon>Cytophagia</taxon>
        <taxon>Cytophagales</taxon>
        <taxon>Hymenobacteraceae</taxon>
        <taxon>Pontibacter</taxon>
    </lineage>
</organism>
<evidence type="ECO:0000256" key="4">
    <source>
        <dbReference type="ARBA" id="ARBA00022989"/>
    </source>
</evidence>
<dbReference type="GO" id="GO:0022857">
    <property type="term" value="F:transmembrane transporter activity"/>
    <property type="evidence" value="ECO:0007669"/>
    <property type="project" value="TreeGrafter"/>
</dbReference>
<sequence>MIYLRLIAESFRFAWQALRANLLRTILSLLGVTIGIFAIISVFTLVDSLERNVRDSMSFIGDKVLYVEKWPWSFGGEYPWWKYFKRPQPNTHEYRLLDRNLTNDAGVAIFANRGRSLFKHRNNSYKDAGLMGVTYDYNKVTEIPVAEGRYFVPQEVDAARNVMIIGDEVASTLYPGQSAIGQELRVSGHKFTVIGVMEKQGESMFGMPNFDQMGIIPYGAFSKMYATGPNGIGSTIAVKGRDDDVGLLELEYEVRGMMRNIRGLKPRDEDSFAINRPEMATQAVTGLFQVIGLAGWVIGGFAILVGGFGIANIMFVSVKERTNIIGIQKSLGAKNYFILFQFLFESVFLSVIGGGIGILLVFLLTLIPQDMMKISLSMGNIILGLGVSAVIGMLSGIIPAVLASNLDPVIAIRSK</sequence>
<dbReference type="RefSeq" id="WP_101444316.1">
    <property type="nucleotide sequence ID" value="NZ_PJMU01000002.1"/>
</dbReference>
<keyword evidence="3 7" id="KW-0812">Transmembrane</keyword>
<dbReference type="InterPro" id="IPR025857">
    <property type="entry name" value="MacB_PCD"/>
</dbReference>
<feature type="transmembrane region" description="Helical" evidence="7">
    <location>
        <begin position="336"/>
        <end position="369"/>
    </location>
</feature>
<keyword evidence="4 7" id="KW-1133">Transmembrane helix</keyword>
<dbReference type="GO" id="GO:0005886">
    <property type="term" value="C:plasma membrane"/>
    <property type="evidence" value="ECO:0007669"/>
    <property type="project" value="UniProtKB-SubCell"/>
</dbReference>
<keyword evidence="2" id="KW-1003">Cell membrane</keyword>
<dbReference type="Proteomes" id="UP000233782">
    <property type="component" value="Unassembled WGS sequence"/>
</dbReference>
<evidence type="ECO:0000256" key="6">
    <source>
        <dbReference type="ARBA" id="ARBA00038076"/>
    </source>
</evidence>
<keyword evidence="5 7" id="KW-0472">Membrane</keyword>
<proteinExistence type="inferred from homology"/>
<feature type="transmembrane region" description="Helical" evidence="7">
    <location>
        <begin position="381"/>
        <end position="406"/>
    </location>
</feature>